<proteinExistence type="inferred from homology"/>
<evidence type="ECO:0008006" key="5">
    <source>
        <dbReference type="Google" id="ProtNLM"/>
    </source>
</evidence>
<dbReference type="PANTHER" id="PTHR11060">
    <property type="entry name" value="PROTEIN MEMO1"/>
    <property type="match status" value="1"/>
</dbReference>
<evidence type="ECO:0000313" key="4">
    <source>
        <dbReference type="Proteomes" id="UP000008631"/>
    </source>
</evidence>
<dbReference type="STRING" id="575540.Isop_2799"/>
<dbReference type="InParanoid" id="E8R114"/>
<dbReference type="NCBIfam" id="TIGR04336">
    <property type="entry name" value="AmmeMemoSam_B"/>
    <property type="match status" value="1"/>
</dbReference>
<reference key="1">
    <citation type="submission" date="2010-11" db="EMBL/GenBank/DDBJ databases">
        <title>The complete sequence of chromosome of Isophaera pallida ATCC 43644.</title>
        <authorList>
            <consortium name="US DOE Joint Genome Institute (JGI-PGF)"/>
            <person name="Lucas S."/>
            <person name="Copeland A."/>
            <person name="Lapidus A."/>
            <person name="Bruce D."/>
            <person name="Goodwin L."/>
            <person name="Pitluck S."/>
            <person name="Kyrpides N."/>
            <person name="Mavromatis K."/>
            <person name="Pagani I."/>
            <person name="Ivanova N."/>
            <person name="Saunders E."/>
            <person name="Brettin T."/>
            <person name="Detter J.C."/>
            <person name="Han C."/>
            <person name="Tapia R."/>
            <person name="Land M."/>
            <person name="Hauser L."/>
            <person name="Markowitz V."/>
            <person name="Cheng J.-F."/>
            <person name="Hugenholtz P."/>
            <person name="Woyke T."/>
            <person name="Wu D."/>
            <person name="Eisen J.A."/>
        </authorList>
    </citation>
    <scope>NUCLEOTIDE SEQUENCE</scope>
    <source>
        <strain>ATCC 43644</strain>
    </source>
</reference>
<dbReference type="KEGG" id="ipa:Isop_2799"/>
<evidence type="ECO:0000313" key="3">
    <source>
        <dbReference type="EMBL" id="ADV63365.1"/>
    </source>
</evidence>
<feature type="region of interest" description="Disordered" evidence="2">
    <location>
        <begin position="1"/>
        <end position="20"/>
    </location>
</feature>
<accession>E8R114</accession>
<dbReference type="InterPro" id="IPR002737">
    <property type="entry name" value="MEMO1_fam"/>
</dbReference>
<evidence type="ECO:0000256" key="2">
    <source>
        <dbReference type="SAM" id="MobiDB-lite"/>
    </source>
</evidence>
<protein>
    <recommendedName>
        <fullName evidence="5">AmmeMemoRadiSam system protein B</fullName>
    </recommendedName>
</protein>
<gene>
    <name evidence="3" type="ordered locus">Isop_2799</name>
</gene>
<dbReference type="Gene3D" id="3.40.830.10">
    <property type="entry name" value="LigB-like"/>
    <property type="match status" value="1"/>
</dbReference>
<dbReference type="Proteomes" id="UP000008631">
    <property type="component" value="Chromosome"/>
</dbReference>
<dbReference type="Pfam" id="PF01875">
    <property type="entry name" value="Memo"/>
    <property type="match status" value="1"/>
</dbReference>
<dbReference type="eggNOG" id="COG1355">
    <property type="taxonomic scope" value="Bacteria"/>
</dbReference>
<reference evidence="3 4" key="2">
    <citation type="journal article" date="2011" name="Stand. Genomic Sci.">
        <title>Complete genome sequence of Isosphaera pallida type strain (IS1B).</title>
        <authorList>
            <consortium name="US DOE Joint Genome Institute (JGI-PGF)"/>
            <person name="Goker M."/>
            <person name="Cleland D."/>
            <person name="Saunders E."/>
            <person name="Lapidus A."/>
            <person name="Nolan M."/>
            <person name="Lucas S."/>
            <person name="Hammon N."/>
            <person name="Deshpande S."/>
            <person name="Cheng J.F."/>
            <person name="Tapia R."/>
            <person name="Han C."/>
            <person name="Goodwin L."/>
            <person name="Pitluck S."/>
            <person name="Liolios K."/>
            <person name="Pagani I."/>
            <person name="Ivanova N."/>
            <person name="Mavromatis K."/>
            <person name="Pati A."/>
            <person name="Chen A."/>
            <person name="Palaniappan K."/>
            <person name="Land M."/>
            <person name="Hauser L."/>
            <person name="Chang Y.J."/>
            <person name="Jeffries C.D."/>
            <person name="Detter J.C."/>
            <person name="Beck B."/>
            <person name="Woyke T."/>
            <person name="Bristow J."/>
            <person name="Eisen J.A."/>
            <person name="Markowitz V."/>
            <person name="Hugenholtz P."/>
            <person name="Kyrpides N.C."/>
            <person name="Klenk H.P."/>
        </authorList>
    </citation>
    <scope>NUCLEOTIDE SEQUENCE [LARGE SCALE GENOMIC DNA]</scope>
    <source>
        <strain evidence="4">ATCC 43644 / DSM 9630 / IS1B</strain>
    </source>
</reference>
<dbReference type="HOGENOM" id="CLU_055281_1_0_0"/>
<comment type="similarity">
    <text evidence="1">Belongs to the MEMO1 family.</text>
</comment>
<sequence length="318" mass="36051">MKFMRSTSPRPPRLAGLSYPNDPRQLAAQLDTWFNQALDNLPALSTTWRAALCPHIDFARGGAVYATVHRALNHLNQPSSTYLIYGVSHRVWCRHRFAATRRDFATPLGLVRTDQRFLDHLERVFGPELFVDADAHDPEWSIEFQAVWLQHLLGGRRDFTIVPILVGSFHDLMVRGVDPLEDPLVQRMVEAIVRAERDHDRPVFHLASVDFSHIGPEFGDPEPLRDHDLEQLRQFDRAMLDHLGRLDAHAWFAEAAAIKDRHRVCGLAATYTMTRILTRPDAARVAHARGPAPVYRQAVSHDRDCCVSFAGVLIPDAT</sequence>
<dbReference type="EMBL" id="CP002353">
    <property type="protein sequence ID" value="ADV63365.1"/>
    <property type="molecule type" value="Genomic_DNA"/>
</dbReference>
<organism evidence="3 4">
    <name type="scientific">Isosphaera pallida (strain ATCC 43644 / DSM 9630 / IS1B)</name>
    <dbReference type="NCBI Taxonomy" id="575540"/>
    <lineage>
        <taxon>Bacteria</taxon>
        <taxon>Pseudomonadati</taxon>
        <taxon>Planctomycetota</taxon>
        <taxon>Planctomycetia</taxon>
        <taxon>Isosphaerales</taxon>
        <taxon>Isosphaeraceae</taxon>
        <taxon>Isosphaera</taxon>
    </lineage>
</organism>
<name>E8R114_ISOPI</name>
<dbReference type="CDD" id="cd07361">
    <property type="entry name" value="MEMO_like"/>
    <property type="match status" value="1"/>
</dbReference>
<evidence type="ECO:0000256" key="1">
    <source>
        <dbReference type="ARBA" id="ARBA00006315"/>
    </source>
</evidence>
<keyword evidence="4" id="KW-1185">Reference proteome</keyword>
<dbReference type="AlphaFoldDB" id="E8R114"/>
<dbReference type="PANTHER" id="PTHR11060:SF0">
    <property type="entry name" value="PROTEIN MEMO1"/>
    <property type="match status" value="1"/>
</dbReference>